<keyword evidence="10" id="KW-1185">Reference proteome</keyword>
<dbReference type="SUPFAM" id="SSF48726">
    <property type="entry name" value="Immunoglobulin"/>
    <property type="match status" value="1"/>
</dbReference>
<keyword evidence="5" id="KW-0675">Receptor</keyword>
<keyword evidence="6" id="KW-0393">Immunoglobulin domain</keyword>
<evidence type="ECO:0000313" key="10">
    <source>
        <dbReference type="Proteomes" id="UP000694556"/>
    </source>
</evidence>
<feature type="chain" id="PRO_5034612152" description="Ig-like domain-containing protein" evidence="7">
    <location>
        <begin position="20"/>
        <end position="123"/>
    </location>
</feature>
<dbReference type="Pfam" id="PF07686">
    <property type="entry name" value="V-set"/>
    <property type="match status" value="1"/>
</dbReference>
<evidence type="ECO:0000256" key="7">
    <source>
        <dbReference type="SAM" id="SignalP"/>
    </source>
</evidence>
<feature type="domain" description="Ig-like" evidence="8">
    <location>
        <begin position="21"/>
        <end position="112"/>
    </location>
</feature>
<dbReference type="InterPro" id="IPR013106">
    <property type="entry name" value="Ig_V-set"/>
</dbReference>
<organism evidence="9 10">
    <name type="scientific">Cairina moschata</name>
    <name type="common">Muscovy duck</name>
    <dbReference type="NCBI Taxonomy" id="8855"/>
    <lineage>
        <taxon>Eukaryota</taxon>
        <taxon>Metazoa</taxon>
        <taxon>Chordata</taxon>
        <taxon>Craniata</taxon>
        <taxon>Vertebrata</taxon>
        <taxon>Euteleostomi</taxon>
        <taxon>Archelosauria</taxon>
        <taxon>Archosauria</taxon>
        <taxon>Dinosauria</taxon>
        <taxon>Saurischia</taxon>
        <taxon>Theropoda</taxon>
        <taxon>Coelurosauria</taxon>
        <taxon>Aves</taxon>
        <taxon>Neognathae</taxon>
        <taxon>Galloanserae</taxon>
        <taxon>Anseriformes</taxon>
        <taxon>Anatidae</taxon>
        <taxon>Anatinae</taxon>
        <taxon>Cairina</taxon>
    </lineage>
</organism>
<dbReference type="InterPro" id="IPR036179">
    <property type="entry name" value="Ig-like_dom_sf"/>
</dbReference>
<reference evidence="9" key="3">
    <citation type="submission" date="2025-09" db="UniProtKB">
        <authorList>
            <consortium name="Ensembl"/>
        </authorList>
    </citation>
    <scope>IDENTIFICATION</scope>
</reference>
<evidence type="ECO:0000256" key="5">
    <source>
        <dbReference type="ARBA" id="ARBA00023170"/>
    </source>
</evidence>
<keyword evidence="7" id="KW-0732">Signal</keyword>
<dbReference type="PROSITE" id="PS50835">
    <property type="entry name" value="IG_LIKE"/>
    <property type="match status" value="1"/>
</dbReference>
<comment type="subcellular location">
    <subcellularLocation>
        <location evidence="1">Membrane</location>
    </subcellularLocation>
</comment>
<dbReference type="InterPro" id="IPR003598">
    <property type="entry name" value="Ig_sub2"/>
</dbReference>
<feature type="signal peptide" evidence="7">
    <location>
        <begin position="1"/>
        <end position="19"/>
    </location>
</feature>
<dbReference type="Ensembl" id="ENSCMMT00000003082.1">
    <property type="protein sequence ID" value="ENSCMMP00000002749.1"/>
    <property type="gene ID" value="ENSCMMG00000001794.1"/>
</dbReference>
<reference evidence="9" key="1">
    <citation type="submission" date="2018-09" db="EMBL/GenBank/DDBJ databases">
        <title>Common duck and Muscovy duck high density SNP chip.</title>
        <authorList>
            <person name="Vignal A."/>
            <person name="Thebault N."/>
            <person name="Warren W.C."/>
        </authorList>
    </citation>
    <scope>NUCLEOTIDE SEQUENCE [LARGE SCALE GENOMIC DNA]</scope>
</reference>
<dbReference type="PANTHER" id="PTHR19256">
    <property type="entry name" value="T-CELL RECEPTOR GAMMA CHAIN"/>
    <property type="match status" value="1"/>
</dbReference>
<dbReference type="InterPro" id="IPR051117">
    <property type="entry name" value="TRG_var/const_region"/>
</dbReference>
<dbReference type="SMART" id="SM00408">
    <property type="entry name" value="IGc2"/>
    <property type="match status" value="1"/>
</dbReference>
<dbReference type="GO" id="GO:0016020">
    <property type="term" value="C:membrane"/>
    <property type="evidence" value="ECO:0007669"/>
    <property type="project" value="UniProtKB-SubCell"/>
</dbReference>
<evidence type="ECO:0000313" key="9">
    <source>
        <dbReference type="Ensembl" id="ENSCMMP00000002749.1"/>
    </source>
</evidence>
<dbReference type="AlphaFoldDB" id="A0A8C3BDA3"/>
<dbReference type="PANTHER" id="PTHR19256:SF65">
    <property type="entry name" value="T CELL RECEPTOR GAMMA CONSTANT 1-RELATED"/>
    <property type="match status" value="1"/>
</dbReference>
<keyword evidence="4" id="KW-0472">Membrane</keyword>
<evidence type="ECO:0000259" key="8">
    <source>
        <dbReference type="PROSITE" id="PS50835"/>
    </source>
</evidence>
<evidence type="ECO:0000256" key="3">
    <source>
        <dbReference type="ARBA" id="ARBA00022989"/>
    </source>
</evidence>
<sequence>LLLHLQGFITFLPLLQFHAVPEQTPVIRTQAEGRSASMTCRLTKEDTVTVIHWYKRKENEAPEMLLFFAEGRTSVESGFQKDRYGAERVSDQNRCVLMIKDVIPDDAGMYYCAYWDPHNGRIS</sequence>
<accession>A0A8C3BDA3</accession>
<keyword evidence="3" id="KW-1133">Transmembrane helix</keyword>
<dbReference type="Proteomes" id="UP000694556">
    <property type="component" value="Chromosome 2"/>
</dbReference>
<evidence type="ECO:0000256" key="1">
    <source>
        <dbReference type="ARBA" id="ARBA00004370"/>
    </source>
</evidence>
<protein>
    <recommendedName>
        <fullName evidence="8">Ig-like domain-containing protein</fullName>
    </recommendedName>
</protein>
<evidence type="ECO:0000256" key="6">
    <source>
        <dbReference type="ARBA" id="ARBA00023319"/>
    </source>
</evidence>
<dbReference type="InterPro" id="IPR007110">
    <property type="entry name" value="Ig-like_dom"/>
</dbReference>
<proteinExistence type="predicted"/>
<dbReference type="SMART" id="SM00406">
    <property type="entry name" value="IGv"/>
    <property type="match status" value="1"/>
</dbReference>
<dbReference type="Gene3D" id="2.60.40.10">
    <property type="entry name" value="Immunoglobulins"/>
    <property type="match status" value="1"/>
</dbReference>
<evidence type="ECO:0000256" key="2">
    <source>
        <dbReference type="ARBA" id="ARBA00022692"/>
    </source>
</evidence>
<dbReference type="InterPro" id="IPR013783">
    <property type="entry name" value="Ig-like_fold"/>
</dbReference>
<evidence type="ECO:0000256" key="4">
    <source>
        <dbReference type="ARBA" id="ARBA00023136"/>
    </source>
</evidence>
<keyword evidence="2" id="KW-0812">Transmembrane</keyword>
<name>A0A8C3BDA3_CAIMO</name>
<reference evidence="9" key="2">
    <citation type="submission" date="2025-08" db="UniProtKB">
        <authorList>
            <consortium name="Ensembl"/>
        </authorList>
    </citation>
    <scope>IDENTIFICATION</scope>
</reference>